<dbReference type="EMBL" id="LZRT01000062">
    <property type="protein sequence ID" value="OUM88303.1"/>
    <property type="molecule type" value="Genomic_DNA"/>
</dbReference>
<dbReference type="PROSITE" id="PS00092">
    <property type="entry name" value="N6_MTASE"/>
    <property type="match status" value="1"/>
</dbReference>
<organism evidence="3 4">
    <name type="scientific">Bacillus thermozeamaize</name>
    <dbReference type="NCBI Taxonomy" id="230954"/>
    <lineage>
        <taxon>Bacteria</taxon>
        <taxon>Bacillati</taxon>
        <taxon>Bacillota</taxon>
        <taxon>Bacilli</taxon>
        <taxon>Bacillales</taxon>
        <taxon>Bacillaceae</taxon>
        <taxon>Bacillus</taxon>
    </lineage>
</organism>
<keyword evidence="1 3" id="KW-0489">Methyltransferase</keyword>
<dbReference type="GO" id="GO:0031167">
    <property type="term" value="P:rRNA methylation"/>
    <property type="evidence" value="ECO:0007669"/>
    <property type="project" value="InterPro"/>
</dbReference>
<dbReference type="PIRSF" id="PIRSF004553">
    <property type="entry name" value="CHP00095"/>
    <property type="match status" value="1"/>
</dbReference>
<dbReference type="GO" id="GO:0008168">
    <property type="term" value="F:methyltransferase activity"/>
    <property type="evidence" value="ECO:0007669"/>
    <property type="project" value="UniProtKB-KW"/>
</dbReference>
<dbReference type="PANTHER" id="PTHR43542:SF1">
    <property type="entry name" value="METHYLTRANSFERASE"/>
    <property type="match status" value="1"/>
</dbReference>
<accession>A0A1Y3PLU3</accession>
<protein>
    <submittedName>
        <fullName evidence="3">16S rRNA (Guanine(966)-N(2))-methyltransferase RsmD</fullName>
    </submittedName>
</protein>
<name>A0A1Y3PLU3_9BACI</name>
<dbReference type="InterPro" id="IPR029063">
    <property type="entry name" value="SAM-dependent_MTases_sf"/>
</dbReference>
<dbReference type="GO" id="GO:0003676">
    <property type="term" value="F:nucleic acid binding"/>
    <property type="evidence" value="ECO:0007669"/>
    <property type="project" value="InterPro"/>
</dbReference>
<dbReference type="Pfam" id="PF03602">
    <property type="entry name" value="Cons_hypoth95"/>
    <property type="match status" value="1"/>
</dbReference>
<reference evidence="4" key="1">
    <citation type="submission" date="2016-06" db="EMBL/GenBank/DDBJ databases">
        <authorList>
            <person name="Nascimento L."/>
            <person name="Pereira R.V."/>
            <person name="Martins L.F."/>
            <person name="Quaggio R.B."/>
            <person name="Silva A.M."/>
            <person name="Setubal J.C."/>
        </authorList>
    </citation>
    <scope>NUCLEOTIDE SEQUENCE [LARGE SCALE GENOMIC DNA]</scope>
</reference>
<evidence type="ECO:0000256" key="2">
    <source>
        <dbReference type="ARBA" id="ARBA00022679"/>
    </source>
</evidence>
<dbReference type="NCBIfam" id="TIGR00095">
    <property type="entry name" value="16S rRNA (guanine(966)-N(2))-methyltransferase RsmD"/>
    <property type="match status" value="1"/>
</dbReference>
<dbReference type="InterPro" id="IPR002052">
    <property type="entry name" value="DNA_methylase_N6_adenine_CS"/>
</dbReference>
<dbReference type="PANTHER" id="PTHR43542">
    <property type="entry name" value="METHYLTRANSFERASE"/>
    <property type="match status" value="1"/>
</dbReference>
<dbReference type="Gene3D" id="3.40.50.150">
    <property type="entry name" value="Vaccinia Virus protein VP39"/>
    <property type="match status" value="1"/>
</dbReference>
<gene>
    <name evidence="3" type="ORF">BAA01_07970</name>
</gene>
<dbReference type="SUPFAM" id="SSF53335">
    <property type="entry name" value="S-adenosyl-L-methionine-dependent methyltransferases"/>
    <property type="match status" value="1"/>
</dbReference>
<evidence type="ECO:0000313" key="3">
    <source>
        <dbReference type="EMBL" id="OUM88303.1"/>
    </source>
</evidence>
<sequence>MRVIAGEFRGRNLKSVPGRHVRPTSDKVKGAMFNMIGPFFEGGRGLDLFAGTGALGIEALSRGLEQVVFVDHSRQSIRVIQTNLRMLGLEGQAEVYQMGAEEAVSFLAERNRRFDLVFLDPPYMSTRESLAPAWLTQLAQGRLLAQAAKVVLEHDARVSFPDRLGVLEKVKERRYGNTTLTIFEHT</sequence>
<dbReference type="AlphaFoldDB" id="A0A1Y3PLU3"/>
<dbReference type="CDD" id="cd02440">
    <property type="entry name" value="AdoMet_MTases"/>
    <property type="match status" value="1"/>
</dbReference>
<comment type="caution">
    <text evidence="3">The sequence shown here is derived from an EMBL/GenBank/DDBJ whole genome shotgun (WGS) entry which is preliminary data.</text>
</comment>
<evidence type="ECO:0000313" key="4">
    <source>
        <dbReference type="Proteomes" id="UP000196475"/>
    </source>
</evidence>
<keyword evidence="2 3" id="KW-0808">Transferase</keyword>
<evidence type="ECO:0000256" key="1">
    <source>
        <dbReference type="ARBA" id="ARBA00022603"/>
    </source>
</evidence>
<dbReference type="Proteomes" id="UP000196475">
    <property type="component" value="Unassembled WGS sequence"/>
</dbReference>
<proteinExistence type="predicted"/>
<dbReference type="InterPro" id="IPR004398">
    <property type="entry name" value="RNA_MeTrfase_RsmD"/>
</dbReference>